<keyword evidence="1" id="KW-0732">Signal</keyword>
<evidence type="ECO:0000313" key="3">
    <source>
        <dbReference type="Proteomes" id="UP000519897"/>
    </source>
</evidence>
<accession>A0A7W6LF05</accession>
<name>A0A7W6LF05_9HYPH</name>
<keyword evidence="3" id="KW-1185">Reference proteome</keyword>
<dbReference type="Proteomes" id="UP000519897">
    <property type="component" value="Unassembled WGS sequence"/>
</dbReference>
<dbReference type="AlphaFoldDB" id="A0A7W6LF05"/>
<feature type="signal peptide" evidence="1">
    <location>
        <begin position="1"/>
        <end position="20"/>
    </location>
</feature>
<dbReference type="RefSeq" id="WP_165132693.1">
    <property type="nucleotide sequence ID" value="NZ_CP049250.1"/>
</dbReference>
<proteinExistence type="predicted"/>
<dbReference type="EMBL" id="JACIEC010000001">
    <property type="protein sequence ID" value="MBB4143105.1"/>
    <property type="molecule type" value="Genomic_DNA"/>
</dbReference>
<reference evidence="2 3" key="1">
    <citation type="submission" date="2020-08" db="EMBL/GenBank/DDBJ databases">
        <title>Genomic Encyclopedia of Type Strains, Phase IV (KMG-IV): sequencing the most valuable type-strain genomes for metagenomic binning, comparative biology and taxonomic classification.</title>
        <authorList>
            <person name="Goeker M."/>
        </authorList>
    </citation>
    <scope>NUCLEOTIDE SEQUENCE [LARGE SCALE GENOMIC DNA]</scope>
    <source>
        <strain evidence="2 3">DSM 29514</strain>
    </source>
</reference>
<organism evidence="2 3">
    <name type="scientific">Rhizobium rhizoryzae</name>
    <dbReference type="NCBI Taxonomy" id="451876"/>
    <lineage>
        <taxon>Bacteria</taxon>
        <taxon>Pseudomonadati</taxon>
        <taxon>Pseudomonadota</taxon>
        <taxon>Alphaproteobacteria</taxon>
        <taxon>Hyphomicrobiales</taxon>
        <taxon>Rhizobiaceae</taxon>
        <taxon>Rhizobium/Agrobacterium group</taxon>
        <taxon>Rhizobium</taxon>
    </lineage>
</organism>
<evidence type="ECO:0000256" key="1">
    <source>
        <dbReference type="SAM" id="SignalP"/>
    </source>
</evidence>
<feature type="chain" id="PRO_5030909400" evidence="1">
    <location>
        <begin position="21"/>
        <end position="121"/>
    </location>
</feature>
<protein>
    <submittedName>
        <fullName evidence="2">Uncharacterized protein</fullName>
    </submittedName>
</protein>
<sequence>MKRLIAVAVLAALPAFPVFGQTVEAGTYDVRGTNLDGSKYQGTARIKLTSETTCSIEWKTGSTSSTGICMLYENAFAASYILGKDVGLVVYEVKGNGVLEGVWTVSGEDGSGTETLRLRRQ</sequence>
<evidence type="ECO:0000313" key="2">
    <source>
        <dbReference type="EMBL" id="MBB4143105.1"/>
    </source>
</evidence>
<comment type="caution">
    <text evidence="2">The sequence shown here is derived from an EMBL/GenBank/DDBJ whole genome shotgun (WGS) entry which is preliminary data.</text>
</comment>
<gene>
    <name evidence="2" type="ORF">GGQ72_001604</name>
</gene>